<dbReference type="Gene3D" id="1.25.40.20">
    <property type="entry name" value="Ankyrin repeat-containing domain"/>
    <property type="match status" value="1"/>
</dbReference>
<accession>A0A3G4ZW40</accession>
<gene>
    <name evidence="1" type="ORF">Faunusvirus2_17</name>
</gene>
<dbReference type="PROSITE" id="PS50088">
    <property type="entry name" value="ANK_REPEAT"/>
    <property type="match status" value="1"/>
</dbReference>
<proteinExistence type="predicted"/>
<sequence length="198" mass="22724">MTAKSRAYNFAYLCNSYNRTDAACIEYINKYDDFYSEIYQGWNSLMNACNNNLELTALQLIQLGVNVNYVSPSGYTALYLAVAYDMQNVIKKMIEMNVDVNIIGKNILMPLQNAYIWGYEDIAIMLIKAGTNFTDHIDGIIRHERKQIMQCIRDIYRLRIISVINAKRTDTTDNNAMAISFRTIYATGVVDMIAEFII</sequence>
<dbReference type="Pfam" id="PF12796">
    <property type="entry name" value="Ank_2"/>
    <property type="match status" value="1"/>
</dbReference>
<evidence type="ECO:0000313" key="1">
    <source>
        <dbReference type="EMBL" id="AYV79070.1"/>
    </source>
</evidence>
<dbReference type="InterPro" id="IPR036770">
    <property type="entry name" value="Ankyrin_rpt-contain_sf"/>
</dbReference>
<protein>
    <submittedName>
        <fullName evidence="1">Uncharacterized protein</fullName>
    </submittedName>
</protein>
<dbReference type="InterPro" id="IPR002110">
    <property type="entry name" value="Ankyrin_rpt"/>
</dbReference>
<dbReference type="PROSITE" id="PS50297">
    <property type="entry name" value="ANK_REP_REGION"/>
    <property type="match status" value="1"/>
</dbReference>
<dbReference type="EMBL" id="MK072133">
    <property type="protein sequence ID" value="AYV79070.1"/>
    <property type="molecule type" value="Genomic_DNA"/>
</dbReference>
<name>A0A3G4ZW40_9VIRU</name>
<dbReference type="SUPFAM" id="SSF48403">
    <property type="entry name" value="Ankyrin repeat"/>
    <property type="match status" value="1"/>
</dbReference>
<dbReference type="SMART" id="SM00248">
    <property type="entry name" value="ANK"/>
    <property type="match status" value="3"/>
</dbReference>
<organism evidence="1">
    <name type="scientific">Faunusvirus sp</name>
    <dbReference type="NCBI Taxonomy" id="2487766"/>
    <lineage>
        <taxon>Viruses</taxon>
        <taxon>Varidnaviria</taxon>
        <taxon>Bamfordvirae</taxon>
        <taxon>Nucleocytoviricota</taxon>
        <taxon>Megaviricetes</taxon>
        <taxon>Imitervirales</taxon>
        <taxon>Mimiviridae</taxon>
    </lineage>
</organism>
<reference evidence="1" key="1">
    <citation type="submission" date="2018-10" db="EMBL/GenBank/DDBJ databases">
        <title>Hidden diversity of soil giant viruses.</title>
        <authorList>
            <person name="Schulz F."/>
            <person name="Alteio L."/>
            <person name="Goudeau D."/>
            <person name="Ryan E.M."/>
            <person name="Malmstrom R.R."/>
            <person name="Blanchard J."/>
            <person name="Woyke T."/>
        </authorList>
    </citation>
    <scope>NUCLEOTIDE SEQUENCE</scope>
    <source>
        <strain evidence="1">FNV1</strain>
    </source>
</reference>